<organism evidence="1">
    <name type="scientific">Candidatus Heimdallarchaeum endolithica</name>
    <dbReference type="NCBI Taxonomy" id="2876572"/>
    <lineage>
        <taxon>Archaea</taxon>
        <taxon>Promethearchaeati</taxon>
        <taxon>Candidatus Heimdallarchaeota</taxon>
        <taxon>Candidatus Heimdallarchaeia (ex Rinke et al. 2021) (nom. nud.)</taxon>
        <taxon>Candidatus Heimdallarchaeales</taxon>
        <taxon>Candidatus Heimdallarchaeaceae</taxon>
        <taxon>Candidatus Heimdallarchaeum</taxon>
    </lineage>
</organism>
<dbReference type="Proteomes" id="UP001200513">
    <property type="component" value="Chromosome"/>
</dbReference>
<accession>A0A9Y1FND0</accession>
<dbReference type="EMBL" id="CP084167">
    <property type="protein sequence ID" value="UJG42779.1"/>
    <property type="molecule type" value="Genomic_DNA"/>
</dbReference>
<dbReference type="AlphaFoldDB" id="A0A9Y1FND0"/>
<sequence length="225" mass="26153">MNVSDQGSKLDTIISKLRNNLDQSFWLGKGTRNSFKKNIKDFHEKGILTKAEYNYIQKNERRVLTKAQLIHIIPEIQQKDILENTIRNLSRVIVKKKSSSIDVSEESVKQNLQNEVRNHMKDIFGEKFETVSDEFDNVISIILNSVDVSLELEKLSNRLISIRDALLEKGYSRMLIYDIDRLAARMLSLSKKSNPGEMPSREELADHIKQLYYNYKMSSKDNRLS</sequence>
<gene>
    <name evidence="1" type="ORF">K9W46_10390</name>
</gene>
<evidence type="ECO:0000313" key="1">
    <source>
        <dbReference type="EMBL" id="UJG42779.1"/>
    </source>
</evidence>
<name>A0A9Y1FND0_9ARCH</name>
<reference evidence="1" key="1">
    <citation type="journal article" date="2022" name="Nat. Microbiol.">
        <title>Unique mobile elements and scalable gene flow at the prokaryote-eukaryote boundary revealed by circularized Asgard archaea genomes.</title>
        <authorList>
            <person name="Wu F."/>
            <person name="Speth D.R."/>
            <person name="Philosof A."/>
            <person name="Cremiere A."/>
            <person name="Narayanan A."/>
            <person name="Barco R.A."/>
            <person name="Connon S.A."/>
            <person name="Amend J.P."/>
            <person name="Antoshechkin I.A."/>
            <person name="Orphan V.J."/>
        </authorList>
    </citation>
    <scope>NUCLEOTIDE SEQUENCE</scope>
    <source>
        <strain evidence="1">PR6</strain>
    </source>
</reference>
<proteinExistence type="predicted"/>
<protein>
    <submittedName>
        <fullName evidence="1">Uncharacterized protein</fullName>
    </submittedName>
</protein>